<proteinExistence type="predicted"/>
<dbReference type="EMBL" id="JAUSTT010000006">
    <property type="protein sequence ID" value="MDQ0175470.1"/>
    <property type="molecule type" value="Genomic_DNA"/>
</dbReference>
<organism evidence="2 3">
    <name type="scientific">Bacillus chungangensis</name>
    <dbReference type="NCBI Taxonomy" id="587633"/>
    <lineage>
        <taxon>Bacteria</taxon>
        <taxon>Bacillati</taxon>
        <taxon>Bacillota</taxon>
        <taxon>Bacilli</taxon>
        <taxon>Bacillales</taxon>
        <taxon>Bacillaceae</taxon>
        <taxon>Bacillus</taxon>
    </lineage>
</organism>
<keyword evidence="3" id="KW-1185">Reference proteome</keyword>
<evidence type="ECO:0000313" key="2">
    <source>
        <dbReference type="EMBL" id="MDQ0175470.1"/>
    </source>
</evidence>
<dbReference type="Proteomes" id="UP001223586">
    <property type="component" value="Unassembled WGS sequence"/>
</dbReference>
<name>A0ABT9WRU6_9BACI</name>
<feature type="compositionally biased region" description="Polar residues" evidence="1">
    <location>
        <begin position="94"/>
        <end position="114"/>
    </location>
</feature>
<sequence>MNNFRRMMTLFNTGRNQPFLRMFGRRRNNRNGLWLSLLGLGIGAATFGLSRFQNGKMRRPVQNLMQQFRQNTQNANPMPNKTAFAEFAQEIAPNKQNSNEMAPNQQKNQTNNSK</sequence>
<evidence type="ECO:0000256" key="1">
    <source>
        <dbReference type="SAM" id="MobiDB-lite"/>
    </source>
</evidence>
<comment type="caution">
    <text evidence="2">The sequence shown here is derived from an EMBL/GenBank/DDBJ whole genome shotgun (WGS) entry which is preliminary data.</text>
</comment>
<feature type="region of interest" description="Disordered" evidence="1">
    <location>
        <begin position="91"/>
        <end position="114"/>
    </location>
</feature>
<accession>A0ABT9WRU6</accession>
<dbReference type="RefSeq" id="WP_307227808.1">
    <property type="nucleotide sequence ID" value="NZ_JAUSTT010000006.1"/>
</dbReference>
<gene>
    <name evidence="2" type="ORF">J2S08_001304</name>
</gene>
<reference evidence="2 3" key="1">
    <citation type="submission" date="2023-07" db="EMBL/GenBank/DDBJ databases">
        <title>Genomic Encyclopedia of Type Strains, Phase IV (KMG-IV): sequencing the most valuable type-strain genomes for metagenomic binning, comparative biology and taxonomic classification.</title>
        <authorList>
            <person name="Goeker M."/>
        </authorList>
    </citation>
    <scope>NUCLEOTIDE SEQUENCE [LARGE SCALE GENOMIC DNA]</scope>
    <source>
        <strain evidence="2 3">DSM 23837</strain>
    </source>
</reference>
<evidence type="ECO:0000313" key="3">
    <source>
        <dbReference type="Proteomes" id="UP001223586"/>
    </source>
</evidence>
<protein>
    <submittedName>
        <fullName evidence="2">Uncharacterized protein</fullName>
    </submittedName>
</protein>